<dbReference type="HOGENOM" id="CLU_009834_7_2_6"/>
<comment type="similarity">
    <text evidence="1">Belongs to the enoyl-CoA hydratase/isomerase family.</text>
</comment>
<evidence type="ECO:0000313" key="3">
    <source>
        <dbReference type="Proteomes" id="UP000006764"/>
    </source>
</evidence>
<dbReference type="Proteomes" id="UP000006764">
    <property type="component" value="Chromosome"/>
</dbReference>
<dbReference type="InterPro" id="IPR001753">
    <property type="entry name" value="Enoyl-CoA_hydra/iso"/>
</dbReference>
<dbReference type="RefSeq" id="WP_008734893.1">
    <property type="nucleotide sequence ID" value="NZ_CP004387.1"/>
</dbReference>
<gene>
    <name evidence="2" type="ORF">S7S_17330</name>
</gene>
<dbReference type="GO" id="GO:0016853">
    <property type="term" value="F:isomerase activity"/>
    <property type="evidence" value="ECO:0007669"/>
    <property type="project" value="UniProtKB-KW"/>
</dbReference>
<dbReference type="STRING" id="391936.S7S_17330"/>
<dbReference type="KEGG" id="apac:S7S_17330"/>
<sequence length="288" mass="32261">MDYQDIRYEVSDRILTLTLNRPDRLNAWTLRMRDEMLHALARANEDDDIGVIVVTGAGRVFCAGMELEREEGNIFGYDIPQGENLNIEEIRDSGGELSLALYRSKKPLIAAINGAAVGVGITMTLPMDFRIAAEGAKIGFVFSQRGIVPEACSSWFLPRLVGMQAAMEWVLSGEIFSAEEGLEKGLFRSLAPKDDVLEAAYVLARKLMHKTSPVSLALARQMLWRNPSFEHPMQAHCVDSRLMYLTSERLDGRDGFQAFLEKRDPVFTAKVSESVPDQFTFWPEPPLS</sequence>
<accession>A0A0B4XTP8</accession>
<proteinExistence type="inferred from homology"/>
<dbReference type="SUPFAM" id="SSF52096">
    <property type="entry name" value="ClpP/crotonase"/>
    <property type="match status" value="1"/>
</dbReference>
<dbReference type="NCBIfam" id="NF006109">
    <property type="entry name" value="PRK08260.1"/>
    <property type="match status" value="1"/>
</dbReference>
<organism evidence="2 3">
    <name type="scientific">Isoalcanivorax pacificus W11-5</name>
    <dbReference type="NCBI Taxonomy" id="391936"/>
    <lineage>
        <taxon>Bacteria</taxon>
        <taxon>Pseudomonadati</taxon>
        <taxon>Pseudomonadota</taxon>
        <taxon>Gammaproteobacteria</taxon>
        <taxon>Oceanospirillales</taxon>
        <taxon>Alcanivoracaceae</taxon>
        <taxon>Isoalcanivorax</taxon>
    </lineage>
</organism>
<dbReference type="Gene3D" id="3.90.226.10">
    <property type="entry name" value="2-enoyl-CoA Hydratase, Chain A, domain 1"/>
    <property type="match status" value="1"/>
</dbReference>
<protein>
    <submittedName>
        <fullName evidence="2">Enoyl-CoA hydratase/isomerase family protein</fullName>
    </submittedName>
</protein>
<dbReference type="Pfam" id="PF00378">
    <property type="entry name" value="ECH_1"/>
    <property type="match status" value="1"/>
</dbReference>
<evidence type="ECO:0000256" key="1">
    <source>
        <dbReference type="ARBA" id="ARBA00005254"/>
    </source>
</evidence>
<dbReference type="PANTHER" id="PTHR43684">
    <property type="match status" value="1"/>
</dbReference>
<dbReference type="PANTHER" id="PTHR43684:SF4">
    <property type="entry name" value="ENOYL-COA HYDRATASE_ISOMERASE FAMILY PROTEIN (AFU_ORTHOLOGUE AFUA_1G01890)"/>
    <property type="match status" value="1"/>
</dbReference>
<dbReference type="AlphaFoldDB" id="A0A0B4XTP8"/>
<dbReference type="EMBL" id="CP004387">
    <property type="protein sequence ID" value="AJD49878.1"/>
    <property type="molecule type" value="Genomic_DNA"/>
</dbReference>
<evidence type="ECO:0000313" key="2">
    <source>
        <dbReference type="EMBL" id="AJD49878.1"/>
    </source>
</evidence>
<dbReference type="InterPro" id="IPR029045">
    <property type="entry name" value="ClpP/crotonase-like_dom_sf"/>
</dbReference>
<keyword evidence="2" id="KW-0413">Isomerase</keyword>
<dbReference type="CDD" id="cd06558">
    <property type="entry name" value="crotonase-like"/>
    <property type="match status" value="1"/>
</dbReference>
<dbReference type="OrthoDB" id="9807606at2"/>
<dbReference type="InterPro" id="IPR051053">
    <property type="entry name" value="ECH/Chromodomain_protein"/>
</dbReference>
<name>A0A0B4XTP8_9GAMM</name>
<keyword evidence="3" id="KW-1185">Reference proteome</keyword>
<reference evidence="2 3" key="1">
    <citation type="journal article" date="2012" name="J. Bacteriol.">
        <title>Genome sequence of an alkane-degrading bacterium, Alcanivorax pacificus type strain W11-5, isolated from deep sea sediment.</title>
        <authorList>
            <person name="Lai Q."/>
            <person name="Shao Z."/>
        </authorList>
    </citation>
    <scope>NUCLEOTIDE SEQUENCE [LARGE SCALE GENOMIC DNA]</scope>
    <source>
        <strain evidence="2 3">W11-5</strain>
    </source>
</reference>